<dbReference type="AlphaFoldDB" id="K0IHR5"/>
<dbReference type="KEGG" id="nga:Ngar_c25580"/>
<proteinExistence type="predicted"/>
<dbReference type="OrthoDB" id="8673at2157"/>
<evidence type="ECO:0000313" key="3">
    <source>
        <dbReference type="Proteomes" id="UP000008037"/>
    </source>
</evidence>
<evidence type="ECO:0000256" key="1">
    <source>
        <dbReference type="SAM" id="Phobius"/>
    </source>
</evidence>
<feature type="transmembrane region" description="Helical" evidence="1">
    <location>
        <begin position="21"/>
        <end position="41"/>
    </location>
</feature>
<dbReference type="STRING" id="1237085.Ngar_c25580"/>
<reference evidence="2 3" key="1">
    <citation type="journal article" date="2012" name="Environ. Microbiol.">
        <title>The genome of the ammonia-oxidizing Candidatus Nitrososphaera gargensis: insights into metabolic versatility and environmental adaptations.</title>
        <authorList>
            <person name="Spang A."/>
            <person name="Poehlein A."/>
            <person name="Offre P."/>
            <person name="Zumbragel S."/>
            <person name="Haider S."/>
            <person name="Rychlik N."/>
            <person name="Nowka B."/>
            <person name="Schmeisser C."/>
            <person name="Lebedeva E.V."/>
            <person name="Rattei T."/>
            <person name="Bohm C."/>
            <person name="Schmid M."/>
            <person name="Galushko A."/>
            <person name="Hatzenpichler R."/>
            <person name="Weinmaier T."/>
            <person name="Daniel R."/>
            <person name="Schleper C."/>
            <person name="Spieck E."/>
            <person name="Streit W."/>
            <person name="Wagner M."/>
        </authorList>
    </citation>
    <scope>NUCLEOTIDE SEQUENCE [LARGE SCALE GENOMIC DNA]</scope>
    <source>
        <strain evidence="3">Ga9.2</strain>
    </source>
</reference>
<gene>
    <name evidence="2" type="ordered locus">Ngar_c25580</name>
</gene>
<feature type="transmembrane region" description="Helical" evidence="1">
    <location>
        <begin position="69"/>
        <end position="86"/>
    </location>
</feature>
<dbReference type="BioCyc" id="CNIT1237085:G1324-2557-MONOMER"/>
<keyword evidence="1" id="KW-1133">Transmembrane helix</keyword>
<protein>
    <submittedName>
        <fullName evidence="2">Uncharacterized protein</fullName>
    </submittedName>
</protein>
<keyword evidence="1" id="KW-0812">Transmembrane</keyword>
<dbReference type="RefSeq" id="WP_015020015.1">
    <property type="nucleotide sequence ID" value="NC_018719.1"/>
</dbReference>
<dbReference type="Proteomes" id="UP000008037">
    <property type="component" value="Chromosome"/>
</dbReference>
<keyword evidence="3" id="KW-1185">Reference proteome</keyword>
<dbReference type="InParanoid" id="K0IHR5"/>
<dbReference type="EMBL" id="CP002408">
    <property type="protein sequence ID" value="AFU59480.1"/>
    <property type="molecule type" value="Genomic_DNA"/>
</dbReference>
<sequence>MRWKEEIGGRKRGRNWMSAMGILFMVSAAIILIRNIVLFYIDHSIGLVEDPAQLFLNNFVNNQVTNEKFAIAMIAAGCFLLYWGFFRKNEDYGPPDEHEWRRLNR</sequence>
<name>K0IHR5_NITGG</name>
<dbReference type="HOGENOM" id="CLU_182719_0_0_2"/>
<organism evidence="2 3">
    <name type="scientific">Nitrososphaera gargensis (strain Ga9.2)</name>
    <dbReference type="NCBI Taxonomy" id="1237085"/>
    <lineage>
        <taxon>Archaea</taxon>
        <taxon>Nitrososphaerota</taxon>
        <taxon>Nitrososphaeria</taxon>
        <taxon>Nitrososphaerales</taxon>
        <taxon>Nitrososphaeraceae</taxon>
        <taxon>Nitrososphaera</taxon>
    </lineage>
</organism>
<keyword evidence="1" id="KW-0472">Membrane</keyword>
<accession>K0IHR5</accession>
<dbReference type="GeneID" id="13794576"/>
<evidence type="ECO:0000313" key="2">
    <source>
        <dbReference type="EMBL" id="AFU59480.1"/>
    </source>
</evidence>